<dbReference type="SUPFAM" id="SSF57716">
    <property type="entry name" value="Glucocorticoid receptor-like (DNA-binding domain)"/>
    <property type="match status" value="1"/>
</dbReference>
<accession>A0AAW2I6A0</accession>
<reference evidence="15" key="1">
    <citation type="journal article" date="2024" name="Gigascience">
        <title>Chromosome-level genome of the poultry shaft louse Menopon gallinae provides insight into the host-switching and adaptive evolution of parasitic lice.</title>
        <authorList>
            <person name="Xu Y."/>
            <person name="Ma L."/>
            <person name="Liu S."/>
            <person name="Liang Y."/>
            <person name="Liu Q."/>
            <person name="He Z."/>
            <person name="Tian L."/>
            <person name="Duan Y."/>
            <person name="Cai W."/>
            <person name="Li H."/>
            <person name="Song F."/>
        </authorList>
    </citation>
    <scope>NUCLEOTIDE SEQUENCE</scope>
    <source>
        <strain evidence="15">Cailab_2023a</strain>
    </source>
</reference>
<evidence type="ECO:0000256" key="2">
    <source>
        <dbReference type="ARBA" id="ARBA00022723"/>
    </source>
</evidence>
<feature type="domain" description="C2H2-type" evidence="13">
    <location>
        <begin position="458"/>
        <end position="485"/>
    </location>
</feature>
<keyword evidence="4 10" id="KW-0863">Zinc-finger</keyword>
<feature type="binding site" evidence="11">
    <location>
        <position position="16"/>
    </location>
    <ligand>
        <name>Zn(2+)</name>
        <dbReference type="ChEBI" id="CHEBI:29105"/>
    </ligand>
</feature>
<dbReference type="GO" id="GO:0008270">
    <property type="term" value="F:zinc ion binding"/>
    <property type="evidence" value="ECO:0007669"/>
    <property type="project" value="UniProtKB-UniRule"/>
</dbReference>
<dbReference type="SMART" id="SM00355">
    <property type="entry name" value="ZnF_C2H2"/>
    <property type="match status" value="5"/>
</dbReference>
<evidence type="ECO:0000256" key="1">
    <source>
        <dbReference type="ARBA" id="ARBA00004123"/>
    </source>
</evidence>
<dbReference type="FunFam" id="3.30.160.60:FF:000358">
    <property type="entry name" value="zinc finger protein 24"/>
    <property type="match status" value="1"/>
</dbReference>
<feature type="domain" description="C2H2-type" evidence="13">
    <location>
        <begin position="486"/>
        <end position="513"/>
    </location>
</feature>
<feature type="compositionally biased region" description="Low complexity" evidence="12">
    <location>
        <begin position="194"/>
        <end position="228"/>
    </location>
</feature>
<evidence type="ECO:0000256" key="11">
    <source>
        <dbReference type="PROSITE-ProRule" id="PRU01263"/>
    </source>
</evidence>
<feature type="domain" description="ZAD" evidence="14">
    <location>
        <begin position="11"/>
        <end position="86"/>
    </location>
</feature>
<proteinExistence type="predicted"/>
<protein>
    <submittedName>
        <fullName evidence="15">Uncharacterized protein</fullName>
    </submittedName>
</protein>
<evidence type="ECO:0000256" key="6">
    <source>
        <dbReference type="ARBA" id="ARBA00023015"/>
    </source>
</evidence>
<feature type="region of interest" description="Disordered" evidence="12">
    <location>
        <begin position="194"/>
        <end position="232"/>
    </location>
</feature>
<dbReference type="SMART" id="SM00868">
    <property type="entry name" value="zf-AD"/>
    <property type="match status" value="1"/>
</dbReference>
<name>A0AAW2I6A0_9NEOP</name>
<dbReference type="Pfam" id="PF00096">
    <property type="entry name" value="zf-C2H2"/>
    <property type="match status" value="4"/>
</dbReference>
<evidence type="ECO:0000256" key="5">
    <source>
        <dbReference type="ARBA" id="ARBA00022833"/>
    </source>
</evidence>
<keyword evidence="7" id="KW-0238">DNA-binding</keyword>
<dbReference type="GO" id="GO:0000978">
    <property type="term" value="F:RNA polymerase II cis-regulatory region sequence-specific DNA binding"/>
    <property type="evidence" value="ECO:0007669"/>
    <property type="project" value="TreeGrafter"/>
</dbReference>
<organism evidence="15">
    <name type="scientific">Menopon gallinae</name>
    <name type="common">poultry shaft louse</name>
    <dbReference type="NCBI Taxonomy" id="328185"/>
    <lineage>
        <taxon>Eukaryota</taxon>
        <taxon>Metazoa</taxon>
        <taxon>Ecdysozoa</taxon>
        <taxon>Arthropoda</taxon>
        <taxon>Hexapoda</taxon>
        <taxon>Insecta</taxon>
        <taxon>Pterygota</taxon>
        <taxon>Neoptera</taxon>
        <taxon>Paraneoptera</taxon>
        <taxon>Psocodea</taxon>
        <taxon>Troctomorpha</taxon>
        <taxon>Phthiraptera</taxon>
        <taxon>Amblycera</taxon>
        <taxon>Menoponidae</taxon>
        <taxon>Menopon</taxon>
    </lineage>
</organism>
<dbReference type="GO" id="GO:0000981">
    <property type="term" value="F:DNA-binding transcription factor activity, RNA polymerase II-specific"/>
    <property type="evidence" value="ECO:0007669"/>
    <property type="project" value="TreeGrafter"/>
</dbReference>
<keyword evidence="9" id="KW-0539">Nucleus</keyword>
<dbReference type="Gene3D" id="3.40.1800.20">
    <property type="match status" value="1"/>
</dbReference>
<dbReference type="InterPro" id="IPR013087">
    <property type="entry name" value="Znf_C2H2_type"/>
</dbReference>
<feature type="domain" description="C2H2-type" evidence="13">
    <location>
        <begin position="514"/>
        <end position="541"/>
    </location>
</feature>
<dbReference type="SUPFAM" id="SSF57667">
    <property type="entry name" value="beta-beta-alpha zinc fingers"/>
    <property type="match status" value="3"/>
</dbReference>
<dbReference type="PROSITE" id="PS51915">
    <property type="entry name" value="ZAD"/>
    <property type="match status" value="1"/>
</dbReference>
<evidence type="ECO:0000256" key="3">
    <source>
        <dbReference type="ARBA" id="ARBA00022737"/>
    </source>
</evidence>
<dbReference type="GO" id="GO:0005634">
    <property type="term" value="C:nucleus"/>
    <property type="evidence" value="ECO:0007669"/>
    <property type="project" value="InterPro"/>
</dbReference>
<keyword evidence="2 11" id="KW-0479">Metal-binding</keyword>
<evidence type="ECO:0000259" key="13">
    <source>
        <dbReference type="PROSITE" id="PS50157"/>
    </source>
</evidence>
<feature type="domain" description="C2H2-type" evidence="13">
    <location>
        <begin position="430"/>
        <end position="457"/>
    </location>
</feature>
<dbReference type="Pfam" id="PF07776">
    <property type="entry name" value="zf-AD"/>
    <property type="match status" value="1"/>
</dbReference>
<feature type="binding site" evidence="11">
    <location>
        <position position="13"/>
    </location>
    <ligand>
        <name>Zn(2+)</name>
        <dbReference type="ChEBI" id="CHEBI:29105"/>
    </ligand>
</feature>
<evidence type="ECO:0000256" key="12">
    <source>
        <dbReference type="SAM" id="MobiDB-lite"/>
    </source>
</evidence>
<keyword evidence="3" id="KW-0677">Repeat</keyword>
<feature type="binding site" evidence="11">
    <location>
        <position position="62"/>
    </location>
    <ligand>
        <name>Zn(2+)</name>
        <dbReference type="ChEBI" id="CHEBI:29105"/>
    </ligand>
</feature>
<dbReference type="FunFam" id="3.30.160.60:FF:002343">
    <property type="entry name" value="Zinc finger protein 33A"/>
    <property type="match status" value="1"/>
</dbReference>
<dbReference type="PROSITE" id="PS00028">
    <property type="entry name" value="ZINC_FINGER_C2H2_1"/>
    <property type="match status" value="5"/>
</dbReference>
<evidence type="ECO:0000256" key="7">
    <source>
        <dbReference type="ARBA" id="ARBA00023125"/>
    </source>
</evidence>
<dbReference type="PANTHER" id="PTHR46105:SF5">
    <property type="entry name" value="ZINC FINGER AND BTB DOMAIN-CONTAINING PROTEIN 44 ISOFORM X1"/>
    <property type="match status" value="1"/>
</dbReference>
<dbReference type="AlphaFoldDB" id="A0AAW2I6A0"/>
<dbReference type="InterPro" id="IPR036236">
    <property type="entry name" value="Znf_C2H2_sf"/>
</dbReference>
<feature type="binding site" evidence="11">
    <location>
        <position position="59"/>
    </location>
    <ligand>
        <name>Zn(2+)</name>
        <dbReference type="ChEBI" id="CHEBI:29105"/>
    </ligand>
</feature>
<dbReference type="InterPro" id="IPR012934">
    <property type="entry name" value="Znf_AD"/>
</dbReference>
<dbReference type="PANTHER" id="PTHR46105">
    <property type="entry name" value="AGAP004733-PA"/>
    <property type="match status" value="1"/>
</dbReference>
<gene>
    <name evidence="15" type="ORF">PYX00_004885</name>
</gene>
<dbReference type="EMBL" id="JARGDH010000002">
    <property type="protein sequence ID" value="KAL0277674.1"/>
    <property type="molecule type" value="Genomic_DNA"/>
</dbReference>
<evidence type="ECO:0000313" key="15">
    <source>
        <dbReference type="EMBL" id="KAL0277674.1"/>
    </source>
</evidence>
<feature type="region of interest" description="Disordered" evidence="12">
    <location>
        <begin position="586"/>
        <end position="610"/>
    </location>
</feature>
<dbReference type="Gene3D" id="3.30.160.60">
    <property type="entry name" value="Classic Zinc Finger"/>
    <property type="match status" value="4"/>
</dbReference>
<keyword evidence="6" id="KW-0805">Transcription regulation</keyword>
<sequence>MAGYRRVNYYELCRLCTSSEGTKMHIFREEGRRRSLPSKIQKCLPLQVQEEDSLPKIICSTCVEKLESYYEFREACVNAEAMLESYFTSLRYSEDFTREGKVSVYVKDEPPKKKDESTSPKVKIGVNNLANMNSTSNINETNSIQPSAIQILTDAEGNRLTQYKVQVQGGIPSLVPVAGPGGLPLSVSISALTPQPVKQPQQQTTSVTTTTPSTRSTEGGTQTTESSTLPPPPPLVAAVTITQPNQELLQQLAVASKDRNMVTELLKLKNINVVDASSYESVAVGNSQIHGNVINSQMPNIIPASIRLDQLNQLINSNLQINLSQIQQQNQEEPAAENKGVISYCRSVTHTTPQNAKQQEGNPKVNEEVNGRDQKVAAANVNGSNERISNAMSGKNVNEMDKSEELNLEEDIEEVIEEQPQVAEEEKVSYECEFCSKLFKRKEHLLQHRKSHFGVRPFVCSTCEKAFSRKEHLLRHSVCHTGQKQYMCDVCRKSFSRKDNLLKHKKTHGINGPHVCETCGKSFVVRHYYALHKAQHKNAPNTENSTGATVKHLTSTNSTTNPLPFKCDLCTKSFCMKEYLTSHRMRHRCKNKKEEPEETQEPQQTSSEITVPQPTIVTSFPAASTAGNLNLSTINTQLTTINPNALLTPNIIHHSSANVVQIGNNSYLCTPNVTQDLIDHYRKLNAS</sequence>
<comment type="subcellular location">
    <subcellularLocation>
        <location evidence="1">Nucleus</location>
    </subcellularLocation>
</comment>
<evidence type="ECO:0000259" key="14">
    <source>
        <dbReference type="PROSITE" id="PS51915"/>
    </source>
</evidence>
<feature type="domain" description="C2H2-type" evidence="13">
    <location>
        <begin position="565"/>
        <end position="592"/>
    </location>
</feature>
<dbReference type="PROSITE" id="PS50157">
    <property type="entry name" value="ZINC_FINGER_C2H2_2"/>
    <property type="match status" value="5"/>
</dbReference>
<keyword evidence="5 11" id="KW-0862">Zinc</keyword>
<evidence type="ECO:0000256" key="10">
    <source>
        <dbReference type="PROSITE-ProRule" id="PRU00042"/>
    </source>
</evidence>
<evidence type="ECO:0000256" key="9">
    <source>
        <dbReference type="ARBA" id="ARBA00023242"/>
    </source>
</evidence>
<dbReference type="InterPro" id="IPR050457">
    <property type="entry name" value="ZnFinger_BTB_dom_contain"/>
</dbReference>
<evidence type="ECO:0000256" key="4">
    <source>
        <dbReference type="ARBA" id="ARBA00022771"/>
    </source>
</evidence>
<evidence type="ECO:0000256" key="8">
    <source>
        <dbReference type="ARBA" id="ARBA00023163"/>
    </source>
</evidence>
<comment type="caution">
    <text evidence="15">The sequence shown here is derived from an EMBL/GenBank/DDBJ whole genome shotgun (WGS) entry which is preliminary data.</text>
</comment>
<keyword evidence="8" id="KW-0804">Transcription</keyword>